<reference evidence="1" key="1">
    <citation type="submission" date="2023-07" db="EMBL/GenBank/DDBJ databases">
        <authorList>
            <consortium name="AG Swart"/>
            <person name="Singh M."/>
            <person name="Singh A."/>
            <person name="Seah K."/>
            <person name="Emmerich C."/>
        </authorList>
    </citation>
    <scope>NUCLEOTIDE SEQUENCE</scope>
    <source>
        <strain evidence="1">DP1</strain>
    </source>
</reference>
<evidence type="ECO:0000313" key="2">
    <source>
        <dbReference type="Proteomes" id="UP001295684"/>
    </source>
</evidence>
<comment type="caution">
    <text evidence="1">The sequence shown here is derived from an EMBL/GenBank/DDBJ whole genome shotgun (WGS) entry which is preliminary data.</text>
</comment>
<organism evidence="1 2">
    <name type="scientific">Euplotes crassus</name>
    <dbReference type="NCBI Taxonomy" id="5936"/>
    <lineage>
        <taxon>Eukaryota</taxon>
        <taxon>Sar</taxon>
        <taxon>Alveolata</taxon>
        <taxon>Ciliophora</taxon>
        <taxon>Intramacronucleata</taxon>
        <taxon>Spirotrichea</taxon>
        <taxon>Hypotrichia</taxon>
        <taxon>Euplotida</taxon>
        <taxon>Euplotidae</taxon>
        <taxon>Moneuplotes</taxon>
    </lineage>
</organism>
<dbReference type="AlphaFoldDB" id="A0AAD1XZC1"/>
<protein>
    <submittedName>
        <fullName evidence="1">Uncharacterized protein</fullName>
    </submittedName>
</protein>
<sequence length="96" mass="11549">MIIGNWITQESMGSFVLYKSSHPPLASWRDTEAREFHCGEFWTGKEIERVKEQESEGFREKCVGSLYNVQTCRFFIVKNYFWRILYLKLGRFFNFC</sequence>
<name>A0AAD1XZC1_EUPCR</name>
<gene>
    <name evidence="1" type="ORF">ECRASSUSDP1_LOCUS23881</name>
</gene>
<keyword evidence="2" id="KW-1185">Reference proteome</keyword>
<proteinExistence type="predicted"/>
<dbReference type="Proteomes" id="UP001295684">
    <property type="component" value="Unassembled WGS sequence"/>
</dbReference>
<dbReference type="EMBL" id="CAMPGE010024581">
    <property type="protein sequence ID" value="CAI2382408.1"/>
    <property type="molecule type" value="Genomic_DNA"/>
</dbReference>
<accession>A0AAD1XZC1</accession>
<evidence type="ECO:0000313" key="1">
    <source>
        <dbReference type="EMBL" id="CAI2382408.1"/>
    </source>
</evidence>